<dbReference type="Proteomes" id="UP000050509">
    <property type="component" value="Unassembled WGS sequence"/>
</dbReference>
<dbReference type="AlphaFoldDB" id="A0A0N8PR37"/>
<dbReference type="EMBL" id="LJCR01002365">
    <property type="protein sequence ID" value="KPV48837.1"/>
    <property type="molecule type" value="Genomic_DNA"/>
</dbReference>
<organism evidence="1 2">
    <name type="scientific">Kouleothrix aurantiaca</name>
    <dbReference type="NCBI Taxonomy" id="186479"/>
    <lineage>
        <taxon>Bacteria</taxon>
        <taxon>Bacillati</taxon>
        <taxon>Chloroflexota</taxon>
        <taxon>Chloroflexia</taxon>
        <taxon>Chloroflexales</taxon>
        <taxon>Roseiflexineae</taxon>
        <taxon>Roseiflexaceae</taxon>
        <taxon>Kouleothrix</taxon>
    </lineage>
</organism>
<protein>
    <submittedName>
        <fullName evidence="1">Uncharacterized protein</fullName>
    </submittedName>
</protein>
<reference evidence="1 2" key="1">
    <citation type="submission" date="2015-09" db="EMBL/GenBank/DDBJ databases">
        <title>Draft genome sequence of Kouleothrix aurantiaca JCM 19913.</title>
        <authorList>
            <person name="Hemp J."/>
        </authorList>
    </citation>
    <scope>NUCLEOTIDE SEQUENCE [LARGE SCALE GENOMIC DNA]</scope>
    <source>
        <strain evidence="1 2">COM-B</strain>
    </source>
</reference>
<gene>
    <name evidence="1" type="ORF">SE17_35930</name>
</gene>
<evidence type="ECO:0000313" key="1">
    <source>
        <dbReference type="EMBL" id="KPV48837.1"/>
    </source>
</evidence>
<accession>A0A0N8PR37</accession>
<evidence type="ECO:0000313" key="2">
    <source>
        <dbReference type="Proteomes" id="UP000050509"/>
    </source>
</evidence>
<name>A0A0N8PR37_9CHLR</name>
<comment type="caution">
    <text evidence="1">The sequence shown here is derived from an EMBL/GenBank/DDBJ whole genome shotgun (WGS) entry which is preliminary data.</text>
</comment>
<keyword evidence="2" id="KW-1185">Reference proteome</keyword>
<proteinExistence type="predicted"/>
<sequence length="66" mass="7178">MVGGKAYARWPGLHAEQLYGPGDLQVTTDFRDVLGEIVAKRLGNQSLGDVFPGFATFNFHGIVREG</sequence>